<dbReference type="EMBL" id="HBEZ01034677">
    <property type="protein sequence ID" value="CAD8641442.1"/>
    <property type="molecule type" value="Transcribed_RNA"/>
</dbReference>
<organism evidence="1">
    <name type="scientific">Cryptomonas curvata</name>
    <dbReference type="NCBI Taxonomy" id="233186"/>
    <lineage>
        <taxon>Eukaryota</taxon>
        <taxon>Cryptophyceae</taxon>
        <taxon>Cryptomonadales</taxon>
        <taxon>Cryptomonadaceae</taxon>
        <taxon>Cryptomonas</taxon>
    </lineage>
</organism>
<reference evidence="1" key="1">
    <citation type="submission" date="2021-01" db="EMBL/GenBank/DDBJ databases">
        <authorList>
            <person name="Corre E."/>
            <person name="Pelletier E."/>
            <person name="Niang G."/>
            <person name="Scheremetjew M."/>
            <person name="Finn R."/>
            <person name="Kale V."/>
            <person name="Holt S."/>
            <person name="Cochrane G."/>
            <person name="Meng A."/>
            <person name="Brown T."/>
            <person name="Cohen L."/>
        </authorList>
    </citation>
    <scope>NUCLEOTIDE SEQUENCE</scope>
    <source>
        <strain evidence="1">CCAP979/52</strain>
    </source>
</reference>
<accession>A0A7S0QM72</accession>
<gene>
    <name evidence="1" type="ORF">CCUR1050_LOCUS19126</name>
</gene>
<dbReference type="AlphaFoldDB" id="A0A7S0QM72"/>
<name>A0A7S0QM72_9CRYP</name>
<evidence type="ECO:0000313" key="1">
    <source>
        <dbReference type="EMBL" id="CAD8641442.1"/>
    </source>
</evidence>
<sequence>MSVMEDVSFYEQKLKILETETQAAHRRFCSIQRARRENSHQTRSVILELMETQKLKFECSRKTVKSPTDELQQELNCLDSKERLLAAMLEQCFQEDKNLSGDDLSFAPLLTDLRKKCSETMDQLEVSRERKAQEQNQQMSFRETVSAIGCYIQGELLGSDCFGWKRQDFHKFVQ</sequence>
<protein>
    <submittedName>
        <fullName evidence="1">Uncharacterized protein</fullName>
    </submittedName>
</protein>
<proteinExistence type="predicted"/>